<feature type="domain" description="Reverse transcriptase" evidence="3">
    <location>
        <begin position="823"/>
        <end position="1006"/>
    </location>
</feature>
<dbReference type="SUPFAM" id="SSF50630">
    <property type="entry name" value="Acid proteases"/>
    <property type="match status" value="1"/>
</dbReference>
<dbReference type="GO" id="GO:0004190">
    <property type="term" value="F:aspartic-type endopeptidase activity"/>
    <property type="evidence" value="ECO:0007669"/>
    <property type="project" value="UniProtKB-KW"/>
</dbReference>
<dbReference type="RefSeq" id="XP_067516610.1">
    <property type="nucleotide sequence ID" value="XM_067660509.1"/>
</dbReference>
<dbReference type="InterPro" id="IPR000477">
    <property type="entry name" value="RT_dom"/>
</dbReference>
<dbReference type="CDD" id="cd00303">
    <property type="entry name" value="retropepsin_like"/>
    <property type="match status" value="1"/>
</dbReference>
<gene>
    <name evidence="4" type="ORF">RO3G_05919</name>
</gene>
<dbReference type="AlphaFoldDB" id="I1BYD4"/>
<keyword evidence="1" id="KW-0378">Hydrolase</keyword>
<dbReference type="InterPro" id="IPR021109">
    <property type="entry name" value="Peptidase_aspartic_dom_sf"/>
</dbReference>
<dbReference type="Pfam" id="PF00078">
    <property type="entry name" value="RVT_1"/>
    <property type="match status" value="1"/>
</dbReference>
<keyword evidence="1" id="KW-0064">Aspartyl protease</keyword>
<protein>
    <recommendedName>
        <fullName evidence="3">Reverse transcriptase domain-containing protein</fullName>
    </recommendedName>
</protein>
<dbReference type="InParanoid" id="I1BYD4"/>
<feature type="compositionally biased region" description="Low complexity" evidence="2">
    <location>
        <begin position="415"/>
        <end position="442"/>
    </location>
</feature>
<name>I1BYD4_RHIO9</name>
<feature type="compositionally biased region" description="Basic and acidic residues" evidence="2">
    <location>
        <begin position="387"/>
        <end position="398"/>
    </location>
</feature>
<organism evidence="4 5">
    <name type="scientific">Rhizopus delemar (strain RA 99-880 / ATCC MYA-4621 / FGSC 9543 / NRRL 43880)</name>
    <name type="common">Mucormycosis agent</name>
    <name type="synonym">Rhizopus arrhizus var. delemar</name>
    <dbReference type="NCBI Taxonomy" id="246409"/>
    <lineage>
        <taxon>Eukaryota</taxon>
        <taxon>Fungi</taxon>
        <taxon>Fungi incertae sedis</taxon>
        <taxon>Mucoromycota</taxon>
        <taxon>Mucoromycotina</taxon>
        <taxon>Mucoromycetes</taxon>
        <taxon>Mucorales</taxon>
        <taxon>Mucorineae</taxon>
        <taxon>Rhizopodaceae</taxon>
        <taxon>Rhizopus</taxon>
    </lineage>
</organism>
<dbReference type="InterPro" id="IPR051320">
    <property type="entry name" value="Viral_Replic_Matur_Polypro"/>
</dbReference>
<dbReference type="Gene3D" id="3.30.70.270">
    <property type="match status" value="2"/>
</dbReference>
<feature type="region of interest" description="Disordered" evidence="2">
    <location>
        <begin position="387"/>
        <end position="442"/>
    </location>
</feature>
<dbReference type="InterPro" id="IPR043502">
    <property type="entry name" value="DNA/RNA_pol_sf"/>
</dbReference>
<dbReference type="PANTHER" id="PTHR33064:SF37">
    <property type="entry name" value="RIBONUCLEASE H"/>
    <property type="match status" value="1"/>
</dbReference>
<dbReference type="Gene3D" id="2.40.70.10">
    <property type="entry name" value="Acid Proteases"/>
    <property type="match status" value="1"/>
</dbReference>
<dbReference type="GeneID" id="93612890"/>
<dbReference type="GO" id="GO:0006508">
    <property type="term" value="P:proteolysis"/>
    <property type="evidence" value="ECO:0007669"/>
    <property type="project" value="InterPro"/>
</dbReference>
<proteinExistence type="predicted"/>
<dbReference type="STRING" id="246409.I1BYD4"/>
<dbReference type="PROSITE" id="PS00141">
    <property type="entry name" value="ASP_PROTEASE"/>
    <property type="match status" value="1"/>
</dbReference>
<evidence type="ECO:0000313" key="5">
    <source>
        <dbReference type="Proteomes" id="UP000009138"/>
    </source>
</evidence>
<evidence type="ECO:0000313" key="4">
    <source>
        <dbReference type="EMBL" id="EIE81214.1"/>
    </source>
</evidence>
<dbReference type="PROSITE" id="PS50878">
    <property type="entry name" value="RT_POL"/>
    <property type="match status" value="1"/>
</dbReference>
<dbReference type="CDD" id="cd01647">
    <property type="entry name" value="RT_LTR"/>
    <property type="match status" value="1"/>
</dbReference>
<dbReference type="PANTHER" id="PTHR33064">
    <property type="entry name" value="POL PROTEIN"/>
    <property type="match status" value="1"/>
</dbReference>
<keyword evidence="5" id="KW-1185">Reference proteome</keyword>
<evidence type="ECO:0000256" key="2">
    <source>
        <dbReference type="SAM" id="MobiDB-lite"/>
    </source>
</evidence>
<dbReference type="eggNOG" id="KOG0017">
    <property type="taxonomic scope" value="Eukaryota"/>
</dbReference>
<accession>I1BYD4</accession>
<dbReference type="VEuPathDB" id="FungiDB:RO3G_05919"/>
<dbReference type="Proteomes" id="UP000009138">
    <property type="component" value="Unassembled WGS sequence"/>
</dbReference>
<dbReference type="SUPFAM" id="SSF56672">
    <property type="entry name" value="DNA/RNA polymerases"/>
    <property type="match status" value="1"/>
</dbReference>
<dbReference type="InterPro" id="IPR001969">
    <property type="entry name" value="Aspartic_peptidase_AS"/>
</dbReference>
<dbReference type="Gene3D" id="3.10.10.10">
    <property type="entry name" value="HIV Type 1 Reverse Transcriptase, subunit A, domain 1"/>
    <property type="match status" value="1"/>
</dbReference>
<keyword evidence="1" id="KW-0645">Protease</keyword>
<sequence>MNSNTEPHQDPPPPSPSLSPDDVADQLSDIDLTSNNNPSIQEDVVMTEAVGAKPSSIDTKISPEEHISELEKRKVNMYNIWKVLDDKSSELMLMDDDHLLEANQKRLSYIEGNIQRLTNLIEAERKLVNLTVPFTSHNVNNKYIPSDQLPKFNVDATASALYQLTHRDGNKNDKNSTNEPSLERFLREFERKFRDHGVSIGENWLPNLEICFKKSDNNLDHDWFARYVKRPVVELKEKRSWVEVKDLLIQKFDLASQTSQLSWTKYLVNFNQGATESLMASIHRFRLFATGAKFSSSVSNPILNTLFLTRLFTAKYQETILATVEKYNKSFLSSVNNTTKESIYAPNNALMPRDMSWDDFEAILVKNIAHLESALIYIQKEHQQEVSKRQAESANDHQSKKRKFITTNDQSTRYNNNISRSNVSNYNNNNNNRSMNNTSRSNTKNDFFQEIADLKKKGLCTYCKTAKYSIDHAKICSARIKYEERKKMMNNHKPSVSIKPNNIKIKNDKNDKAIAGLEVTLQSNLASQNLKVVKSDISNSLSFNSSQDKIKASNKDYDSSSEDEYELFFNEYDRDLISSNKDNNLDLEYNNDINVFALRNHTVGDIDNPFDSDCVSFSPVTPITLNNNNTYGIIDTGANVSVINKNFANANNIEFNSIPGHLVLANGNKIPRMQTTHFVNVEYDNVDSVIKHKFDVIDDTILSYDNKILIGIDLLPKLSIHLMNVAVKHKSTEKEKDGSIVDKAYEPNISRAGTDKEQKVFDLAIKPYIVANQQLNKNSLCNIPDAVLYLPTPPNYVANIKQYPIPYTLQPKVMEIINNWIEDGIIVPAKPSAWNLPMTVTVKKNLDGTKTDKIRLVLDPRMLNKVLPIDNHQLPLINDIFNSMSNAVVFSTLDLKSAFNQFPVYGPDQIKTTFTAPNNLQYMYRGAPFGISTISQLSSRIMLTLFKDLPYVKCFVDDICIFSSSMHSHFLHVKKVLQILTDANLKINFEKTYLAKSAVFLLGYSISAQGKKIDPRKLTNIHEWPRPSTQKQIQSFLGFVNYFRQQTPNAALLMAPLDALRSHDENFNGPFIWTPEHQLHFDSIKNILCSELQ</sequence>
<feature type="region of interest" description="Disordered" evidence="2">
    <location>
        <begin position="1"/>
        <end position="38"/>
    </location>
</feature>
<feature type="compositionally biased region" description="Polar residues" evidence="2">
    <location>
        <begin position="405"/>
        <end position="414"/>
    </location>
</feature>
<reference evidence="4 5" key="1">
    <citation type="journal article" date="2009" name="PLoS Genet.">
        <title>Genomic analysis of the basal lineage fungus Rhizopus oryzae reveals a whole-genome duplication.</title>
        <authorList>
            <person name="Ma L.-J."/>
            <person name="Ibrahim A.S."/>
            <person name="Skory C."/>
            <person name="Grabherr M.G."/>
            <person name="Burger G."/>
            <person name="Butler M."/>
            <person name="Elias M."/>
            <person name="Idnurm A."/>
            <person name="Lang B.F."/>
            <person name="Sone T."/>
            <person name="Abe A."/>
            <person name="Calvo S.E."/>
            <person name="Corrochano L.M."/>
            <person name="Engels R."/>
            <person name="Fu J."/>
            <person name="Hansberg W."/>
            <person name="Kim J.-M."/>
            <person name="Kodira C.D."/>
            <person name="Koehrsen M.J."/>
            <person name="Liu B."/>
            <person name="Miranda-Saavedra D."/>
            <person name="O'Leary S."/>
            <person name="Ortiz-Castellanos L."/>
            <person name="Poulter R."/>
            <person name="Rodriguez-Romero J."/>
            <person name="Ruiz-Herrera J."/>
            <person name="Shen Y.-Q."/>
            <person name="Zeng Q."/>
            <person name="Galagan J."/>
            <person name="Birren B.W."/>
            <person name="Cuomo C.A."/>
            <person name="Wickes B.L."/>
        </authorList>
    </citation>
    <scope>NUCLEOTIDE SEQUENCE [LARGE SCALE GENOMIC DNA]</scope>
    <source>
        <strain evidence="5">RA 99-880 / ATCC MYA-4621 / FGSC 9543 / NRRL 43880</strain>
    </source>
</reference>
<dbReference type="InterPro" id="IPR043128">
    <property type="entry name" value="Rev_trsase/Diguanyl_cyclase"/>
</dbReference>
<dbReference type="EMBL" id="CH476735">
    <property type="protein sequence ID" value="EIE81214.1"/>
    <property type="molecule type" value="Genomic_DNA"/>
</dbReference>
<evidence type="ECO:0000259" key="3">
    <source>
        <dbReference type="PROSITE" id="PS50878"/>
    </source>
</evidence>
<evidence type="ECO:0000256" key="1">
    <source>
        <dbReference type="ARBA" id="ARBA00022750"/>
    </source>
</evidence>